<protein>
    <recommendedName>
        <fullName evidence="4">RING-type domain-containing protein</fullName>
    </recommendedName>
</protein>
<dbReference type="EMBL" id="CAJOAX010001185">
    <property type="protein sequence ID" value="CAF3693527.1"/>
    <property type="molecule type" value="Genomic_DNA"/>
</dbReference>
<gene>
    <name evidence="6" type="ORF">OTI717_LOCUS12044</name>
    <name evidence="5" type="ORF">RFH988_LOCUS11081</name>
</gene>
<dbReference type="PANTHER" id="PTHR14879:SF5">
    <property type="entry name" value="RING-TYPE DOMAIN-CONTAINING PROTEIN"/>
    <property type="match status" value="1"/>
</dbReference>
<evidence type="ECO:0000313" key="5">
    <source>
        <dbReference type="EMBL" id="CAF0940979.1"/>
    </source>
</evidence>
<dbReference type="InterPro" id="IPR051728">
    <property type="entry name" value="RING-FYVE_E3_ubiquitin-ligase"/>
</dbReference>
<dbReference type="Pfam" id="PF13920">
    <property type="entry name" value="zf-C3HC4_3"/>
    <property type="match status" value="1"/>
</dbReference>
<feature type="domain" description="RING-type" evidence="4">
    <location>
        <begin position="339"/>
        <end position="379"/>
    </location>
</feature>
<evidence type="ECO:0000256" key="1">
    <source>
        <dbReference type="ARBA" id="ARBA00022771"/>
    </source>
</evidence>
<sequence length="390" mass="44029">MMNSIQKVPTRILNAINGENLSSDTVIFYKEDQGWVYKRCDVDLIDQTLARRTNLDDDIRPLESLGPFGTRPTNVSIAILLGTDMYQTKFDQGLSELAQYDDIECVGQHAPLTPVTLQGAARDVAHIPHDATHFCWVYPPAGLTQLGDRVKKKIDKKVAKGDLSYTFLAFGGFVYFRVDGYNYTMLQANALVKADNGLTFHGPFKWRSVYTAHLDKQGRFQNVTVSSLLDSGIKYYCFINPNEKFQSSVDGYPDWTPAKNGAFVYLYESPAKSHPYDRYFTIADAPITDHIGTQVMPFSLVRRSQSLRSSLPLLQNSVTDKQSASSLPNSNADKDRFKCSICFDRTIQCILIPCKHMCACAECAQIIKETQRSRCPICRQTFTEIWNVFL</sequence>
<dbReference type="OrthoDB" id="1711136at2759"/>
<keyword evidence="2" id="KW-0862">Zinc</keyword>
<comment type="caution">
    <text evidence="5">The sequence shown here is derived from an EMBL/GenBank/DDBJ whole genome shotgun (WGS) entry which is preliminary data.</text>
</comment>
<dbReference type="Proteomes" id="UP000663823">
    <property type="component" value="Unassembled WGS sequence"/>
</dbReference>
<dbReference type="EMBL" id="CAJNOO010000429">
    <property type="protein sequence ID" value="CAF0940979.1"/>
    <property type="molecule type" value="Genomic_DNA"/>
</dbReference>
<dbReference type="SUPFAM" id="SSF57850">
    <property type="entry name" value="RING/U-box"/>
    <property type="match status" value="1"/>
</dbReference>
<proteinExistence type="predicted"/>
<evidence type="ECO:0000256" key="3">
    <source>
        <dbReference type="PROSITE-ProRule" id="PRU00175"/>
    </source>
</evidence>
<evidence type="ECO:0000259" key="4">
    <source>
        <dbReference type="PROSITE" id="PS50089"/>
    </source>
</evidence>
<organism evidence="5 7">
    <name type="scientific">Rotaria sordida</name>
    <dbReference type="NCBI Taxonomy" id="392033"/>
    <lineage>
        <taxon>Eukaryota</taxon>
        <taxon>Metazoa</taxon>
        <taxon>Spiralia</taxon>
        <taxon>Gnathifera</taxon>
        <taxon>Rotifera</taxon>
        <taxon>Eurotatoria</taxon>
        <taxon>Bdelloidea</taxon>
        <taxon>Philodinida</taxon>
        <taxon>Philodinidae</taxon>
        <taxon>Rotaria</taxon>
    </lineage>
</organism>
<dbReference type="Proteomes" id="UP000663882">
    <property type="component" value="Unassembled WGS sequence"/>
</dbReference>
<dbReference type="PANTHER" id="PTHR14879">
    <property type="entry name" value="CASPASE REGULATOR, RING FINGER DOMAIN-CONTAINING"/>
    <property type="match status" value="1"/>
</dbReference>
<reference evidence="5" key="1">
    <citation type="submission" date="2021-02" db="EMBL/GenBank/DDBJ databases">
        <authorList>
            <person name="Nowell W R."/>
        </authorList>
    </citation>
    <scope>NUCLEOTIDE SEQUENCE</scope>
</reference>
<evidence type="ECO:0000256" key="2">
    <source>
        <dbReference type="ARBA" id="ARBA00022833"/>
    </source>
</evidence>
<dbReference type="AlphaFoldDB" id="A0A814CJM9"/>
<keyword evidence="1 3" id="KW-0863">Zinc-finger</keyword>
<dbReference type="GO" id="GO:0008270">
    <property type="term" value="F:zinc ion binding"/>
    <property type="evidence" value="ECO:0007669"/>
    <property type="project" value="UniProtKB-KW"/>
</dbReference>
<evidence type="ECO:0000313" key="6">
    <source>
        <dbReference type="EMBL" id="CAF3693527.1"/>
    </source>
</evidence>
<accession>A0A814CJM9</accession>
<name>A0A814CJM9_9BILA</name>
<dbReference type="InterPro" id="IPR013083">
    <property type="entry name" value="Znf_RING/FYVE/PHD"/>
</dbReference>
<dbReference type="PROSITE" id="PS50089">
    <property type="entry name" value="ZF_RING_2"/>
    <property type="match status" value="1"/>
</dbReference>
<keyword evidence="1 3" id="KW-0479">Metal-binding</keyword>
<dbReference type="Gene3D" id="3.30.40.10">
    <property type="entry name" value="Zinc/RING finger domain, C3HC4 (zinc finger)"/>
    <property type="match status" value="1"/>
</dbReference>
<dbReference type="InterPro" id="IPR001841">
    <property type="entry name" value="Znf_RING"/>
</dbReference>
<evidence type="ECO:0000313" key="7">
    <source>
        <dbReference type="Proteomes" id="UP000663882"/>
    </source>
</evidence>